<protein>
    <submittedName>
        <fullName evidence="1">Uncharacterized protein</fullName>
    </submittedName>
</protein>
<organism evidence="1 2">
    <name type="scientific">Peronosclerospora sorghi</name>
    <dbReference type="NCBI Taxonomy" id="230839"/>
    <lineage>
        <taxon>Eukaryota</taxon>
        <taxon>Sar</taxon>
        <taxon>Stramenopiles</taxon>
        <taxon>Oomycota</taxon>
        <taxon>Peronosporomycetes</taxon>
        <taxon>Peronosporales</taxon>
        <taxon>Peronosporaceae</taxon>
        <taxon>Peronosclerospora</taxon>
    </lineage>
</organism>
<dbReference type="Proteomes" id="UP001163321">
    <property type="component" value="Chromosome 9"/>
</dbReference>
<reference evidence="1 2" key="1">
    <citation type="journal article" date="2022" name="bioRxiv">
        <title>The genome of the oomycete Peronosclerospora sorghi, a cosmopolitan pathogen of maize and sorghum, is inflated with dispersed pseudogenes.</title>
        <authorList>
            <person name="Fletcher K."/>
            <person name="Martin F."/>
            <person name="Isakeit T."/>
            <person name="Cavanaugh K."/>
            <person name="Magill C."/>
            <person name="Michelmore R."/>
        </authorList>
    </citation>
    <scope>NUCLEOTIDE SEQUENCE [LARGE SCALE GENOMIC DNA]</scope>
    <source>
        <strain evidence="1">P6</strain>
    </source>
</reference>
<dbReference type="EMBL" id="CM047588">
    <property type="protein sequence ID" value="KAI9905336.1"/>
    <property type="molecule type" value="Genomic_DNA"/>
</dbReference>
<evidence type="ECO:0000313" key="2">
    <source>
        <dbReference type="Proteomes" id="UP001163321"/>
    </source>
</evidence>
<accession>A0ACC0VGQ8</accession>
<keyword evidence="2" id="KW-1185">Reference proteome</keyword>
<comment type="caution">
    <text evidence="1">The sequence shown here is derived from an EMBL/GenBank/DDBJ whole genome shotgun (WGS) entry which is preliminary data.</text>
</comment>
<sequence length="283" mass="30986">MRLLTRVSGLSARLVSSEKPIPSAAVCVIGDEILTGKVPIEIPEEETTLDTNSHWIAKFMFRRGIDVKRIVVIPDNEQAIISTVQKLSRMVGPHGYVVTTGGIGPTHDDITYESVAKAFGRGMQLDETTLKGLDAALAKGAQTLTEARKRMALLPTGCKTLRTEFWTPIAVVENVYILPGIPSMVRAMLTSNEEHFRGLPIFRARVKSLKLEGDIAAQLSAVQEAHPTTAIGCYVNLTKDETGVRDTSFNTRITIEGRNETEVKHVRDLIAELVDGEPELPSN</sequence>
<evidence type="ECO:0000313" key="1">
    <source>
        <dbReference type="EMBL" id="KAI9905336.1"/>
    </source>
</evidence>
<name>A0ACC0VGQ8_9STRA</name>
<proteinExistence type="predicted"/>
<gene>
    <name evidence="1" type="ORF">PsorP6_014175</name>
</gene>